<keyword evidence="6" id="KW-0698">rRNA processing</keyword>
<dbReference type="Pfam" id="PF01029">
    <property type="entry name" value="NusB"/>
    <property type="match status" value="1"/>
</dbReference>
<dbReference type="SUPFAM" id="SSF48013">
    <property type="entry name" value="NusB-like"/>
    <property type="match status" value="1"/>
</dbReference>
<dbReference type="Pfam" id="PF01189">
    <property type="entry name" value="Methyltr_RsmB-F"/>
    <property type="match status" value="1"/>
</dbReference>
<gene>
    <name evidence="16" type="primary">rsmB</name>
    <name evidence="16" type="ORF">HB897_08660</name>
</gene>
<dbReference type="GO" id="GO:0008649">
    <property type="term" value="F:rRNA methyltransferase activity"/>
    <property type="evidence" value="ECO:0007669"/>
    <property type="project" value="InterPro"/>
</dbReference>
<dbReference type="Proteomes" id="UP000523362">
    <property type="component" value="Unassembled WGS sequence"/>
</dbReference>
<evidence type="ECO:0000256" key="14">
    <source>
        <dbReference type="PROSITE-ProRule" id="PRU01023"/>
    </source>
</evidence>
<dbReference type="Gene3D" id="3.30.70.1170">
    <property type="entry name" value="Sun protein, domain 3"/>
    <property type="match status" value="1"/>
</dbReference>
<evidence type="ECO:0000256" key="1">
    <source>
        <dbReference type="ARBA" id="ARBA00002724"/>
    </source>
</evidence>
<dbReference type="InterPro" id="IPR001678">
    <property type="entry name" value="MeTrfase_RsmB-F_NOP2_dom"/>
</dbReference>
<dbReference type="PANTHER" id="PTHR22807">
    <property type="entry name" value="NOP2 YEAST -RELATED NOL1/NOP2/FMU SUN DOMAIN-CONTAINING"/>
    <property type="match status" value="1"/>
</dbReference>
<comment type="catalytic activity">
    <reaction evidence="13">
        <text>cytidine(967) in 16S rRNA + S-adenosyl-L-methionine = 5-methylcytidine(967) in 16S rRNA + S-adenosyl-L-homocysteine + H(+)</text>
        <dbReference type="Rhea" id="RHEA:42748"/>
        <dbReference type="Rhea" id="RHEA-COMP:10219"/>
        <dbReference type="Rhea" id="RHEA-COMP:10220"/>
        <dbReference type="ChEBI" id="CHEBI:15378"/>
        <dbReference type="ChEBI" id="CHEBI:57856"/>
        <dbReference type="ChEBI" id="CHEBI:59789"/>
        <dbReference type="ChEBI" id="CHEBI:74483"/>
        <dbReference type="ChEBI" id="CHEBI:82748"/>
        <dbReference type="EC" id="2.1.1.176"/>
    </reaction>
</comment>
<evidence type="ECO:0000256" key="3">
    <source>
        <dbReference type="ARBA" id="ARBA00007494"/>
    </source>
</evidence>
<dbReference type="AlphaFoldDB" id="A0A7X0X298"/>
<dbReference type="GO" id="GO:0006355">
    <property type="term" value="P:regulation of DNA-templated transcription"/>
    <property type="evidence" value="ECO:0007669"/>
    <property type="project" value="InterPro"/>
</dbReference>
<evidence type="ECO:0000259" key="15">
    <source>
        <dbReference type="PROSITE" id="PS51686"/>
    </source>
</evidence>
<feature type="binding site" evidence="14">
    <location>
        <position position="282"/>
    </location>
    <ligand>
        <name>S-adenosyl-L-methionine</name>
        <dbReference type="ChEBI" id="CHEBI:59789"/>
    </ligand>
</feature>
<keyword evidence="8 14" id="KW-0808">Transferase</keyword>
<dbReference type="Pfam" id="PF22458">
    <property type="entry name" value="RsmF-B_ferredox"/>
    <property type="match status" value="1"/>
</dbReference>
<accession>A0A7X0X298</accession>
<dbReference type="FunFam" id="1.10.940.10:FF:000006">
    <property type="entry name" value="16S rRNA (Cytosine(967)-C(5))-methyltransferase RsmB"/>
    <property type="match status" value="1"/>
</dbReference>
<dbReference type="RefSeq" id="WP_185383737.1">
    <property type="nucleotide sequence ID" value="NZ_JAARRG010000005.1"/>
</dbReference>
<comment type="caution">
    <text evidence="16">The sequence shown here is derived from an EMBL/GenBank/DDBJ whole genome shotgun (WGS) entry which is preliminary data.</text>
</comment>
<organism evidence="16 17">
    <name type="scientific">Listeria seeligeri</name>
    <dbReference type="NCBI Taxonomy" id="1640"/>
    <lineage>
        <taxon>Bacteria</taxon>
        <taxon>Bacillati</taxon>
        <taxon>Bacillota</taxon>
        <taxon>Bacilli</taxon>
        <taxon>Bacillales</taxon>
        <taxon>Listeriaceae</taxon>
        <taxon>Listeria</taxon>
    </lineage>
</organism>
<reference evidence="16 17" key="1">
    <citation type="submission" date="2020-03" db="EMBL/GenBank/DDBJ databases">
        <title>Soil Listeria distribution.</title>
        <authorList>
            <person name="Liao J."/>
            <person name="Wiedmann M."/>
        </authorList>
    </citation>
    <scope>NUCLEOTIDE SEQUENCE [LARGE SCALE GENOMIC DNA]</scope>
    <source>
        <strain evidence="16 17">FSL L7-1560</strain>
    </source>
</reference>
<sequence length="446" mass="50244">MKKQKTVREIALELIIKIENNQSYSHLLINDALKKQKLNPLDKGLLTELVYGTTQRKITLDYYLAPFLNKEPDNWVKNLLRMSVYQLTFLDKVPEHAILNEAGDIAKDLGHQGVTKFVNGVLRNVIRNGVPSIDLIQDPVEKIAVETSLPVWLAKRWAKQYGNEQLREIGMAFLVAPHQSIRVNQTEIRTEQLIKELNDQGITVTRNEFIDEALIVEKGSVAETKAYKDGKCSIQDESSMLATYALQLEDNLTVLDACAAPGGKTTHIAEKMHGTGMVHALDIHEKKTKLIDHAAKRLQLLNIRTAHLDARTASTMFEPETFDRILVDAPCSGFGVLRRKPDIKYAKTEKDIHKLAEIQLAILDDVSQLVKENGILVYSTCTIDKEENETVLRAFLEKHPEFALEPVALPEKLAHIKKDDFVQLLPTDIGSDGFFVSSLRKVSPEK</sequence>
<dbReference type="PROSITE" id="PS01153">
    <property type="entry name" value="NOL1_NOP2_SUN"/>
    <property type="match status" value="1"/>
</dbReference>
<dbReference type="PANTHER" id="PTHR22807:SF53">
    <property type="entry name" value="RIBOSOMAL RNA SMALL SUBUNIT METHYLTRANSFERASE B-RELATED"/>
    <property type="match status" value="1"/>
</dbReference>
<dbReference type="PROSITE" id="PS51686">
    <property type="entry name" value="SAM_MT_RSMB_NOP"/>
    <property type="match status" value="1"/>
</dbReference>
<evidence type="ECO:0000256" key="8">
    <source>
        <dbReference type="ARBA" id="ARBA00022679"/>
    </source>
</evidence>
<dbReference type="InterPro" id="IPR018314">
    <property type="entry name" value="RsmB/NOL1/NOP2-like_CS"/>
</dbReference>
<comment type="function">
    <text evidence="1">Specifically methylates the cytosine at position 967 (m5C967) of 16S rRNA.</text>
</comment>
<dbReference type="InterPro" id="IPR049560">
    <property type="entry name" value="MeTrfase_RsmB-F_NOP2_cat"/>
</dbReference>
<dbReference type="EC" id="2.1.1.176" evidence="4"/>
<dbReference type="InterPro" id="IPR004573">
    <property type="entry name" value="rRNA_ssu_MeTfrase_B"/>
</dbReference>
<dbReference type="FunFam" id="3.30.70.1170:FF:000003">
    <property type="entry name" value="16S rRNA (Cytosine(967)-C(5))-methyltransferase RsmB"/>
    <property type="match status" value="1"/>
</dbReference>
<dbReference type="CDD" id="cd02440">
    <property type="entry name" value="AdoMet_MTases"/>
    <property type="match status" value="1"/>
</dbReference>
<feature type="binding site" evidence="14">
    <location>
        <position position="328"/>
    </location>
    <ligand>
        <name>S-adenosyl-L-methionine</name>
        <dbReference type="ChEBI" id="CHEBI:59789"/>
    </ligand>
</feature>
<dbReference type="GO" id="GO:0005737">
    <property type="term" value="C:cytoplasm"/>
    <property type="evidence" value="ECO:0007669"/>
    <property type="project" value="UniProtKB-SubCell"/>
</dbReference>
<evidence type="ECO:0000256" key="4">
    <source>
        <dbReference type="ARBA" id="ARBA00012140"/>
    </source>
</evidence>
<evidence type="ECO:0000256" key="5">
    <source>
        <dbReference type="ARBA" id="ARBA00022490"/>
    </source>
</evidence>
<evidence type="ECO:0000256" key="2">
    <source>
        <dbReference type="ARBA" id="ARBA00004496"/>
    </source>
</evidence>
<dbReference type="InterPro" id="IPR029063">
    <property type="entry name" value="SAM-dependent_MTases_sf"/>
</dbReference>
<dbReference type="GO" id="GO:0003723">
    <property type="term" value="F:RNA binding"/>
    <property type="evidence" value="ECO:0007669"/>
    <property type="project" value="UniProtKB-UniRule"/>
</dbReference>
<feature type="binding site" evidence="14">
    <location>
        <begin position="258"/>
        <end position="264"/>
    </location>
    <ligand>
        <name>S-adenosyl-L-methionine</name>
        <dbReference type="ChEBI" id="CHEBI:59789"/>
    </ligand>
</feature>
<name>A0A7X0X298_LISSE</name>
<dbReference type="InterPro" id="IPR023267">
    <property type="entry name" value="RCMT"/>
</dbReference>
<dbReference type="SUPFAM" id="SSF53335">
    <property type="entry name" value="S-adenosyl-L-methionine-dependent methyltransferases"/>
    <property type="match status" value="1"/>
</dbReference>
<dbReference type="PRINTS" id="PR02008">
    <property type="entry name" value="RCMTFAMILY"/>
</dbReference>
<feature type="active site" description="Nucleophile" evidence="14">
    <location>
        <position position="381"/>
    </location>
</feature>
<evidence type="ECO:0000313" key="17">
    <source>
        <dbReference type="Proteomes" id="UP000523362"/>
    </source>
</evidence>
<evidence type="ECO:0000256" key="6">
    <source>
        <dbReference type="ARBA" id="ARBA00022552"/>
    </source>
</evidence>
<dbReference type="InterPro" id="IPR054728">
    <property type="entry name" value="RsmB-like_ferredoxin"/>
</dbReference>
<dbReference type="EMBL" id="JAARRG010000005">
    <property type="protein sequence ID" value="MBC1486294.1"/>
    <property type="molecule type" value="Genomic_DNA"/>
</dbReference>
<comment type="subcellular location">
    <subcellularLocation>
        <location evidence="2">Cytoplasm</location>
    </subcellularLocation>
</comment>
<proteinExistence type="inferred from homology"/>
<evidence type="ECO:0000256" key="10">
    <source>
        <dbReference type="ARBA" id="ARBA00022884"/>
    </source>
</evidence>
<keyword evidence="10 14" id="KW-0694">RNA-binding</keyword>
<evidence type="ECO:0000256" key="7">
    <source>
        <dbReference type="ARBA" id="ARBA00022603"/>
    </source>
</evidence>
<keyword evidence="5" id="KW-0963">Cytoplasm</keyword>
<dbReference type="FunFam" id="3.40.50.150:FF:000022">
    <property type="entry name" value="Ribosomal RNA small subunit methyltransferase B"/>
    <property type="match status" value="1"/>
</dbReference>
<dbReference type="InterPro" id="IPR006027">
    <property type="entry name" value="NusB_RsmB_TIM44"/>
</dbReference>
<dbReference type="Gene3D" id="1.10.940.10">
    <property type="entry name" value="NusB-like"/>
    <property type="match status" value="1"/>
</dbReference>
<comment type="similarity">
    <text evidence="3 14">Belongs to the class I-like SAM-binding methyltransferase superfamily. RsmB/NOP family.</text>
</comment>
<evidence type="ECO:0000256" key="11">
    <source>
        <dbReference type="ARBA" id="ARBA00030399"/>
    </source>
</evidence>
<protein>
    <recommendedName>
        <fullName evidence="4">16S rRNA (cytosine(967)-C(5))-methyltransferase</fullName>
        <ecNumber evidence="4">2.1.1.176</ecNumber>
    </recommendedName>
    <alternativeName>
        <fullName evidence="11">16S rRNA m5C967 methyltransferase</fullName>
    </alternativeName>
    <alternativeName>
        <fullName evidence="12">rRNA (cytosine-C(5)-)-methyltransferase RsmB</fullName>
    </alternativeName>
</protein>
<dbReference type="NCBIfam" id="NF011494">
    <property type="entry name" value="PRK14902.1"/>
    <property type="match status" value="1"/>
</dbReference>
<evidence type="ECO:0000256" key="13">
    <source>
        <dbReference type="ARBA" id="ARBA00047283"/>
    </source>
</evidence>
<dbReference type="NCBIfam" id="TIGR00563">
    <property type="entry name" value="rsmB"/>
    <property type="match status" value="1"/>
</dbReference>
<dbReference type="InterPro" id="IPR035926">
    <property type="entry name" value="NusB-like_sf"/>
</dbReference>
<feature type="binding site" evidence="14">
    <location>
        <position position="309"/>
    </location>
    <ligand>
        <name>S-adenosyl-L-methionine</name>
        <dbReference type="ChEBI" id="CHEBI:59789"/>
    </ligand>
</feature>
<feature type="domain" description="SAM-dependent MTase RsmB/NOP-type" evidence="15">
    <location>
        <begin position="169"/>
        <end position="442"/>
    </location>
</feature>
<keyword evidence="7 14" id="KW-0489">Methyltransferase</keyword>
<evidence type="ECO:0000256" key="12">
    <source>
        <dbReference type="ARBA" id="ARBA00031088"/>
    </source>
</evidence>
<keyword evidence="9 14" id="KW-0949">S-adenosyl-L-methionine</keyword>
<evidence type="ECO:0000313" key="16">
    <source>
        <dbReference type="EMBL" id="MBC1486294.1"/>
    </source>
</evidence>
<evidence type="ECO:0000256" key="9">
    <source>
        <dbReference type="ARBA" id="ARBA00022691"/>
    </source>
</evidence>
<dbReference type="Gene3D" id="3.40.50.150">
    <property type="entry name" value="Vaccinia Virus protein VP39"/>
    <property type="match status" value="1"/>
</dbReference>